<accession>A0A6A0B1L8</accession>
<feature type="region of interest" description="Disordered" evidence="1">
    <location>
        <begin position="25"/>
        <end position="76"/>
    </location>
</feature>
<sequence length="103" mass="11029">MTYRVIDPRAAPGHRGCTGYRAAHSARYPGRTRARAHGRDAGSVPAHTVGTPDPCPRTRSGRRTRARAHGRDVDRGARARGLAHDVELARVPCPVCALDLDGG</sequence>
<protein>
    <submittedName>
        <fullName evidence="2">Uncharacterized protein</fullName>
    </submittedName>
</protein>
<dbReference type="EMBL" id="BLLG01000022">
    <property type="protein sequence ID" value="GFH39006.1"/>
    <property type="molecule type" value="Genomic_DNA"/>
</dbReference>
<dbReference type="AlphaFoldDB" id="A0A6A0B1L8"/>
<evidence type="ECO:0000256" key="1">
    <source>
        <dbReference type="SAM" id="MobiDB-lite"/>
    </source>
</evidence>
<dbReference type="Proteomes" id="UP000484988">
    <property type="component" value="Unassembled WGS sequence"/>
</dbReference>
<keyword evidence="3" id="KW-1185">Reference proteome</keyword>
<gene>
    <name evidence="2" type="ORF">SCWH03_52710</name>
</gene>
<organism evidence="2 3">
    <name type="scientific">Streptomyces pacificus</name>
    <dbReference type="NCBI Taxonomy" id="2705029"/>
    <lineage>
        <taxon>Bacteria</taxon>
        <taxon>Bacillati</taxon>
        <taxon>Actinomycetota</taxon>
        <taxon>Actinomycetes</taxon>
        <taxon>Kitasatosporales</taxon>
        <taxon>Streptomycetaceae</taxon>
        <taxon>Streptomyces</taxon>
    </lineage>
</organism>
<name>A0A6A0B1L8_9ACTN</name>
<comment type="caution">
    <text evidence="2">The sequence shown here is derived from an EMBL/GenBank/DDBJ whole genome shotgun (WGS) entry which is preliminary data.</text>
</comment>
<evidence type="ECO:0000313" key="2">
    <source>
        <dbReference type="EMBL" id="GFH39006.1"/>
    </source>
</evidence>
<feature type="compositionally biased region" description="Basic residues" evidence="1">
    <location>
        <begin position="59"/>
        <end position="68"/>
    </location>
</feature>
<reference evidence="2 3" key="1">
    <citation type="submission" date="2020-02" db="EMBL/GenBank/DDBJ databases">
        <title>Whole Genome Shotgun Sequence of Streptomyces sp. strain CWH03.</title>
        <authorList>
            <person name="Dohra H."/>
            <person name="Kodani S."/>
            <person name="Yamamura H."/>
        </authorList>
    </citation>
    <scope>NUCLEOTIDE SEQUENCE [LARGE SCALE GENOMIC DNA]</scope>
    <source>
        <strain evidence="2 3">CWH03</strain>
    </source>
</reference>
<evidence type="ECO:0000313" key="3">
    <source>
        <dbReference type="Proteomes" id="UP000484988"/>
    </source>
</evidence>
<proteinExistence type="predicted"/>